<keyword evidence="1" id="KW-1133">Transmembrane helix</keyword>
<keyword evidence="1" id="KW-0812">Transmembrane</keyword>
<feature type="transmembrane region" description="Helical" evidence="1">
    <location>
        <begin position="117"/>
        <end position="141"/>
    </location>
</feature>
<name>A0A0B5ANW5_9BACL</name>
<accession>A0A0B5ANW5</accession>
<sequence length="159" mass="17480">MSKSSTMFLKFVLIVLALAVLALCIFALPALWSGVAGDEVFGGWVRGIIIGMYVSGIPFYYALYQSFKLLNLIDRNDAFSDQAVRALRMIKFSALGVSVIYTATMPFFFLIGEYDDAPGVILIGAVVIFASFVVAVFAYVLQKLLRNAIDIKIENDLTV</sequence>
<dbReference type="OrthoDB" id="1100174at2"/>
<gene>
    <name evidence="2" type="ORF">JMA_04120</name>
</gene>
<feature type="transmembrane region" description="Helical" evidence="1">
    <location>
        <begin position="92"/>
        <end position="111"/>
    </location>
</feature>
<protein>
    <recommendedName>
        <fullName evidence="4">DUF2975 domain-containing protein</fullName>
    </recommendedName>
</protein>
<dbReference type="BioCyc" id="JESP1508404:G14D9-9629-MONOMER"/>
<dbReference type="AlphaFoldDB" id="A0A0B5ANW5"/>
<evidence type="ECO:0008006" key="4">
    <source>
        <dbReference type="Google" id="ProtNLM"/>
    </source>
</evidence>
<dbReference type="Proteomes" id="UP000031449">
    <property type="component" value="Chromosome"/>
</dbReference>
<organism evidence="2 3">
    <name type="scientific">Jeotgalibacillus malaysiensis</name>
    <dbReference type="NCBI Taxonomy" id="1508404"/>
    <lineage>
        <taxon>Bacteria</taxon>
        <taxon>Bacillati</taxon>
        <taxon>Bacillota</taxon>
        <taxon>Bacilli</taxon>
        <taxon>Bacillales</taxon>
        <taxon>Caryophanaceae</taxon>
        <taxon>Jeotgalibacillus</taxon>
    </lineage>
</organism>
<dbReference type="EMBL" id="CP009416">
    <property type="protein sequence ID" value="AJD89729.1"/>
    <property type="molecule type" value="Genomic_DNA"/>
</dbReference>
<dbReference type="STRING" id="1508404.JMA_04120"/>
<dbReference type="Pfam" id="PF11188">
    <property type="entry name" value="DUF2975"/>
    <property type="match status" value="1"/>
</dbReference>
<dbReference type="InterPro" id="IPR021354">
    <property type="entry name" value="DUF2975"/>
</dbReference>
<reference evidence="2 3" key="1">
    <citation type="submission" date="2014-08" db="EMBL/GenBank/DDBJ databases">
        <title>Complete genome of a marine bacteria Jeotgalibacillus malaysiensis.</title>
        <authorList>
            <person name="Yaakop A.S."/>
            <person name="Chan K.-G."/>
            <person name="Goh K.M."/>
        </authorList>
    </citation>
    <scope>NUCLEOTIDE SEQUENCE [LARGE SCALE GENOMIC DNA]</scope>
    <source>
        <strain evidence="2 3">D5</strain>
    </source>
</reference>
<keyword evidence="1" id="KW-0472">Membrane</keyword>
<evidence type="ECO:0000313" key="3">
    <source>
        <dbReference type="Proteomes" id="UP000031449"/>
    </source>
</evidence>
<evidence type="ECO:0000313" key="2">
    <source>
        <dbReference type="EMBL" id="AJD89729.1"/>
    </source>
</evidence>
<evidence type="ECO:0000256" key="1">
    <source>
        <dbReference type="SAM" id="Phobius"/>
    </source>
</evidence>
<keyword evidence="3" id="KW-1185">Reference proteome</keyword>
<feature type="transmembrane region" description="Helical" evidence="1">
    <location>
        <begin position="43"/>
        <end position="63"/>
    </location>
</feature>
<dbReference type="KEGG" id="jeo:JMA_04120"/>
<proteinExistence type="predicted"/>
<dbReference type="HOGENOM" id="CLU_137354_0_0_9"/>